<feature type="region of interest" description="Disordered" evidence="1">
    <location>
        <begin position="1"/>
        <end position="48"/>
    </location>
</feature>
<protein>
    <submittedName>
        <fullName evidence="2">Uncharacterized protein</fullName>
    </submittedName>
</protein>
<evidence type="ECO:0000256" key="1">
    <source>
        <dbReference type="SAM" id="MobiDB-lite"/>
    </source>
</evidence>
<reference evidence="3" key="1">
    <citation type="journal article" date="2019" name="Int. J. Syst. Evol. Microbiol.">
        <title>The Global Catalogue of Microorganisms (GCM) 10K type strain sequencing project: providing services to taxonomists for standard genome sequencing and annotation.</title>
        <authorList>
            <consortium name="The Broad Institute Genomics Platform"/>
            <consortium name="The Broad Institute Genome Sequencing Center for Infectious Disease"/>
            <person name="Wu L."/>
            <person name="Ma J."/>
        </authorList>
    </citation>
    <scope>NUCLEOTIDE SEQUENCE [LARGE SCALE GENOMIC DNA]</scope>
    <source>
        <strain evidence="3">JCM 19015</strain>
    </source>
</reference>
<evidence type="ECO:0000313" key="3">
    <source>
        <dbReference type="Proteomes" id="UP001500121"/>
    </source>
</evidence>
<gene>
    <name evidence="2" type="ORF">GCM10025783_00690</name>
</gene>
<comment type="caution">
    <text evidence="2">The sequence shown here is derived from an EMBL/GenBank/DDBJ whole genome shotgun (WGS) entry which is preliminary data.</text>
</comment>
<organism evidence="2 3">
    <name type="scientific">Amnibacterium soli</name>
    <dbReference type="NCBI Taxonomy" id="1282736"/>
    <lineage>
        <taxon>Bacteria</taxon>
        <taxon>Bacillati</taxon>
        <taxon>Actinomycetota</taxon>
        <taxon>Actinomycetes</taxon>
        <taxon>Micrococcales</taxon>
        <taxon>Microbacteriaceae</taxon>
        <taxon>Amnibacterium</taxon>
    </lineage>
</organism>
<dbReference type="Proteomes" id="UP001500121">
    <property type="component" value="Unassembled WGS sequence"/>
</dbReference>
<keyword evidence="3" id="KW-1185">Reference proteome</keyword>
<accession>A0ABP8YMT5</accession>
<sequence>MPSERGQARFMSDAKDQQDTAPDPEQLPDGSGPRDDTASGGDDDQFEG</sequence>
<name>A0ABP8YMT5_9MICO</name>
<dbReference type="EMBL" id="BAABLP010000001">
    <property type="protein sequence ID" value="GAA4734857.1"/>
    <property type="molecule type" value="Genomic_DNA"/>
</dbReference>
<evidence type="ECO:0000313" key="2">
    <source>
        <dbReference type="EMBL" id="GAA4734857.1"/>
    </source>
</evidence>
<proteinExistence type="predicted"/>